<feature type="active site" description="Proton acceptor; for enolization step" evidence="3">
    <location>
        <position position="68"/>
    </location>
</feature>
<dbReference type="Gene3D" id="3.40.50.1360">
    <property type="match status" value="1"/>
</dbReference>
<comment type="pathway">
    <text evidence="3">Amino-sugar metabolism; N-acetylneuraminate degradation; D-fructose 6-phosphate from N-acetylneuraminate: step 5/5.</text>
</comment>
<feature type="site" description="Part of the allosteric site" evidence="3">
    <location>
        <position position="147"/>
    </location>
</feature>
<gene>
    <name evidence="3 5" type="primary">nagB</name>
    <name evidence="5" type="ORF">KIMH_00820</name>
</gene>
<dbReference type="Proteomes" id="UP001321748">
    <property type="component" value="Chromosome"/>
</dbReference>
<feature type="active site" description="Proton acceptor; for ring-opening step" evidence="3">
    <location>
        <position position="139"/>
    </location>
</feature>
<comment type="caution">
    <text evidence="3">Lacks conserved residue(s) required for the propagation of feature annotation.</text>
</comment>
<dbReference type="NCBIfam" id="NF001684">
    <property type="entry name" value="PRK00443.1-4"/>
    <property type="match status" value="1"/>
</dbReference>
<keyword evidence="3" id="KW-0021">Allosteric enzyme</keyword>
<feature type="active site" description="For ring-opening step" evidence="3">
    <location>
        <position position="144"/>
    </location>
</feature>
<evidence type="ECO:0000256" key="3">
    <source>
        <dbReference type="HAMAP-Rule" id="MF_01241"/>
    </source>
</evidence>
<dbReference type="EMBL" id="AP026800">
    <property type="protein sequence ID" value="BDR53971.1"/>
    <property type="molecule type" value="Genomic_DNA"/>
</dbReference>
<name>A0ABM8BAM4_9BIFI</name>
<keyword evidence="2 3" id="KW-0119">Carbohydrate metabolism</keyword>
<evidence type="ECO:0000313" key="6">
    <source>
        <dbReference type="Proteomes" id="UP001321748"/>
    </source>
</evidence>
<comment type="catalytic activity">
    <reaction evidence="3">
        <text>alpha-D-glucosamine 6-phosphate + H2O = beta-D-fructose 6-phosphate + NH4(+)</text>
        <dbReference type="Rhea" id="RHEA:12172"/>
        <dbReference type="ChEBI" id="CHEBI:15377"/>
        <dbReference type="ChEBI" id="CHEBI:28938"/>
        <dbReference type="ChEBI" id="CHEBI:57634"/>
        <dbReference type="ChEBI" id="CHEBI:75989"/>
        <dbReference type="EC" id="3.5.99.6"/>
    </reaction>
</comment>
<dbReference type="PANTHER" id="PTHR11280:SF5">
    <property type="entry name" value="GLUCOSAMINE-6-PHOSPHATE ISOMERASE"/>
    <property type="match status" value="1"/>
</dbReference>
<evidence type="ECO:0000256" key="1">
    <source>
        <dbReference type="ARBA" id="ARBA00022801"/>
    </source>
</evidence>
<dbReference type="HAMAP" id="MF_01241">
    <property type="entry name" value="GlcN6P_deamin"/>
    <property type="match status" value="1"/>
</dbReference>
<dbReference type="SUPFAM" id="SSF100950">
    <property type="entry name" value="NagB/RpiA/CoA transferase-like"/>
    <property type="match status" value="1"/>
</dbReference>
<dbReference type="InterPro" id="IPR006148">
    <property type="entry name" value="Glc/Gal-6P_isomerase"/>
</dbReference>
<evidence type="ECO:0000313" key="5">
    <source>
        <dbReference type="EMBL" id="BDR53971.1"/>
    </source>
</evidence>
<keyword evidence="1 3" id="KW-0378">Hydrolase</keyword>
<evidence type="ECO:0000256" key="2">
    <source>
        <dbReference type="ARBA" id="ARBA00023277"/>
    </source>
</evidence>
<dbReference type="RefSeq" id="WP_317643006.1">
    <property type="nucleotide sequence ID" value="NZ_AP026800.1"/>
</dbReference>
<comment type="similarity">
    <text evidence="3">Belongs to the glucosamine/galactosamine-6-phosphate isomerase family. NagB subfamily.</text>
</comment>
<dbReference type="InterPro" id="IPR037171">
    <property type="entry name" value="NagB/RpiA_transferase-like"/>
</dbReference>
<protein>
    <recommendedName>
        <fullName evidence="3">Glucosamine-6-phosphate deaminase</fullName>
        <ecNumber evidence="3">3.5.99.6</ecNumber>
    </recommendedName>
    <alternativeName>
        <fullName evidence="3">GlcN6P deaminase</fullName>
        <shortName evidence="3">GNPDA</shortName>
    </alternativeName>
    <alternativeName>
        <fullName evidence="3">Glucosamine-6-phosphate isomerase</fullName>
    </alternativeName>
</protein>
<evidence type="ECO:0000259" key="4">
    <source>
        <dbReference type="Pfam" id="PF01182"/>
    </source>
</evidence>
<dbReference type="NCBIfam" id="TIGR00502">
    <property type="entry name" value="nagB"/>
    <property type="match status" value="1"/>
</dbReference>
<accession>A0ABM8BAM4</accession>
<dbReference type="Pfam" id="PF01182">
    <property type="entry name" value="Glucosamine_iso"/>
    <property type="match status" value="1"/>
</dbReference>
<dbReference type="CDD" id="cd01399">
    <property type="entry name" value="GlcN6P_deaminase"/>
    <property type="match status" value="1"/>
</dbReference>
<dbReference type="EC" id="3.5.99.6" evidence="3"/>
<feature type="site" description="Part of the allosteric site" evidence="3">
    <location>
        <position position="156"/>
    </location>
</feature>
<dbReference type="InterPro" id="IPR004547">
    <property type="entry name" value="Glucosamine6P_isomerase"/>
</dbReference>
<feature type="active site" description="For ring-opening step" evidence="3">
    <location>
        <position position="137"/>
    </location>
</feature>
<organism evidence="5 6">
    <name type="scientific">Bombiscardovia apis</name>
    <dbReference type="NCBI Taxonomy" id="2932182"/>
    <lineage>
        <taxon>Bacteria</taxon>
        <taxon>Bacillati</taxon>
        <taxon>Actinomycetota</taxon>
        <taxon>Actinomycetes</taxon>
        <taxon>Bifidobacteriales</taxon>
        <taxon>Bifidobacteriaceae</taxon>
        <taxon>Bombiscardovia</taxon>
    </lineage>
</organism>
<feature type="site" description="Part of the allosteric site" evidence="3">
    <location>
        <position position="154"/>
    </location>
</feature>
<feature type="domain" description="Glucosamine/galactosamine-6-phosphate isomerase" evidence="4">
    <location>
        <begin position="13"/>
        <end position="226"/>
    </location>
</feature>
<sequence>MAEVIIVSNEDEAGRIYADCAAQLIAAKPNCILGLATGSSPLAAYKALAAKVEADHIDVSQVRGFALDEYAGLDPKHPQSYRSTIDRTVVEPLGLNPELVHVPNGNLDTIATAGREYDAAIEAAGGVDMQILGIGTDGHIGFNEPGSSLASGTRIKTLTEQTRVDNARFFDNDINQVPTHCITQGIGTILKARQLVLLAFGAGKAEAVAATVEGGISSFCPASALQLHPHATVIVDEAAAARLQNRDYYKWAYDNKPAWQGI</sequence>
<reference evidence="5 6" key="1">
    <citation type="journal article" date="2023" name="Microbiol. Spectr.">
        <title>Symbiosis of Carpenter Bees with Uncharacterized Lactic Acid Bacteria Showing NAD Auxotrophy.</title>
        <authorList>
            <person name="Kawasaki S."/>
            <person name="Ozawa K."/>
            <person name="Mori T."/>
            <person name="Yamamoto A."/>
            <person name="Ito M."/>
            <person name="Ohkuma M."/>
            <person name="Sakamoto M."/>
            <person name="Matsutani M."/>
        </authorList>
    </citation>
    <scope>NUCLEOTIDE SEQUENCE [LARGE SCALE GENOMIC DNA]</scope>
    <source>
        <strain evidence="5 6">KimH</strain>
    </source>
</reference>
<feature type="site" description="Part of the allosteric site" evidence="3">
    <location>
        <position position="157"/>
    </location>
</feature>
<dbReference type="PANTHER" id="PTHR11280">
    <property type="entry name" value="GLUCOSAMINE-6-PHOSPHATE ISOMERASE"/>
    <property type="match status" value="1"/>
</dbReference>
<comment type="function">
    <text evidence="3">Catalyzes the reversible isomerization-deamination of glucosamine 6-phosphate (GlcN6P) to form fructose 6-phosphate (Fru6P) and ammonium ion.</text>
</comment>
<comment type="activity regulation">
    <text evidence="3">Allosterically activated by N-acetylglucosamine 6-phosphate (GlcNAc6P).</text>
</comment>
<keyword evidence="6" id="KW-1185">Reference proteome</keyword>
<proteinExistence type="inferred from homology"/>